<dbReference type="GO" id="GO:0003677">
    <property type="term" value="F:DNA binding"/>
    <property type="evidence" value="ECO:0007669"/>
    <property type="project" value="InterPro"/>
</dbReference>
<dbReference type="Gene3D" id="3.40.50.2300">
    <property type="match status" value="1"/>
</dbReference>
<feature type="domain" description="HTH LytTR-type" evidence="3">
    <location>
        <begin position="141"/>
        <end position="245"/>
    </location>
</feature>
<dbReference type="Gene3D" id="2.40.50.1020">
    <property type="entry name" value="LytTr DNA-binding domain"/>
    <property type="match status" value="1"/>
</dbReference>
<dbReference type="RefSeq" id="WP_048640638.1">
    <property type="nucleotide sequence ID" value="NZ_CP012040.1"/>
</dbReference>
<sequence>MIRCLIVDDEPLAQDLLQDYLADFPDIEVLGKCNDGFEAFKAIGELKPDLLFLDIEMPKITGFELLELLENPPKVIFTTAYDSYAIKAFELQAIDYLLKPFSKDRLAQAIGRSIEETGLSTQAKMGKVREDLPEDGFLKRVVVKTGNRIEVINANNIVSFSSDGDYVRINSEGKVYLKLGTMAYYEKMLDPHAFIRIHRSHLVNISAISKIEPYQKENYLIFLKDRTQLPVSKKGMVKLKKALRI</sequence>
<dbReference type="SMART" id="SM00448">
    <property type="entry name" value="REC"/>
    <property type="match status" value="1"/>
</dbReference>
<proteinExistence type="predicted"/>
<dbReference type="SMART" id="SM00850">
    <property type="entry name" value="LytTR"/>
    <property type="match status" value="1"/>
</dbReference>
<dbReference type="GO" id="GO:0000156">
    <property type="term" value="F:phosphorelay response regulator activity"/>
    <property type="evidence" value="ECO:0007669"/>
    <property type="project" value="InterPro"/>
</dbReference>
<dbReference type="PANTHER" id="PTHR37299">
    <property type="entry name" value="TRANSCRIPTIONAL REGULATOR-RELATED"/>
    <property type="match status" value="1"/>
</dbReference>
<dbReference type="PROSITE" id="PS50930">
    <property type="entry name" value="HTH_LYTTR"/>
    <property type="match status" value="1"/>
</dbReference>
<dbReference type="InterPro" id="IPR007492">
    <property type="entry name" value="LytTR_DNA-bd_dom"/>
</dbReference>
<dbReference type="STRING" id="320787.CA2015_0708"/>
<dbReference type="Proteomes" id="UP000036520">
    <property type="component" value="Chromosome"/>
</dbReference>
<dbReference type="InterPro" id="IPR011006">
    <property type="entry name" value="CheY-like_superfamily"/>
</dbReference>
<keyword evidence="5" id="KW-1185">Reference proteome</keyword>
<dbReference type="Pfam" id="PF00072">
    <property type="entry name" value="Response_reg"/>
    <property type="match status" value="1"/>
</dbReference>
<feature type="domain" description="Response regulatory" evidence="2">
    <location>
        <begin position="3"/>
        <end position="114"/>
    </location>
</feature>
<evidence type="ECO:0000259" key="3">
    <source>
        <dbReference type="PROSITE" id="PS50930"/>
    </source>
</evidence>
<evidence type="ECO:0000259" key="2">
    <source>
        <dbReference type="PROSITE" id="PS50110"/>
    </source>
</evidence>
<accession>A0A0H4P6U4</accession>
<dbReference type="Pfam" id="PF04397">
    <property type="entry name" value="LytTR"/>
    <property type="match status" value="1"/>
</dbReference>
<dbReference type="InterPro" id="IPR046947">
    <property type="entry name" value="LytR-like"/>
</dbReference>
<dbReference type="InterPro" id="IPR001789">
    <property type="entry name" value="Sig_transdc_resp-reg_receiver"/>
</dbReference>
<feature type="modified residue" description="4-aspartylphosphate" evidence="1">
    <location>
        <position position="54"/>
    </location>
</feature>
<dbReference type="KEGG" id="camu:CA2015_0708"/>
<dbReference type="AlphaFoldDB" id="A0A0H4P6U4"/>
<dbReference type="OrthoDB" id="1646880at2"/>
<dbReference type="PANTHER" id="PTHR37299:SF1">
    <property type="entry name" value="STAGE 0 SPORULATION PROTEIN A HOMOLOG"/>
    <property type="match status" value="1"/>
</dbReference>
<evidence type="ECO:0000256" key="1">
    <source>
        <dbReference type="PROSITE-ProRule" id="PRU00169"/>
    </source>
</evidence>
<evidence type="ECO:0000313" key="5">
    <source>
        <dbReference type="Proteomes" id="UP000036520"/>
    </source>
</evidence>
<gene>
    <name evidence="4" type="ORF">CA2015_0708</name>
</gene>
<reference evidence="4 5" key="1">
    <citation type="submission" date="2015-07" db="EMBL/GenBank/DDBJ databases">
        <authorList>
            <person name="Kim K.M."/>
        </authorList>
    </citation>
    <scope>NUCLEOTIDE SEQUENCE [LARGE SCALE GENOMIC DNA]</scope>
    <source>
        <strain evidence="4 5">KCTC 12363</strain>
    </source>
</reference>
<name>A0A0H4P6U4_9BACT</name>
<organism evidence="4 5">
    <name type="scientific">Cyclobacterium amurskyense</name>
    <dbReference type="NCBI Taxonomy" id="320787"/>
    <lineage>
        <taxon>Bacteria</taxon>
        <taxon>Pseudomonadati</taxon>
        <taxon>Bacteroidota</taxon>
        <taxon>Cytophagia</taxon>
        <taxon>Cytophagales</taxon>
        <taxon>Cyclobacteriaceae</taxon>
        <taxon>Cyclobacterium</taxon>
    </lineage>
</organism>
<keyword evidence="1" id="KW-0597">Phosphoprotein</keyword>
<protein>
    <submittedName>
        <fullName evidence="4">Response regulator of the LytR/AlgR family</fullName>
    </submittedName>
</protein>
<evidence type="ECO:0000313" key="4">
    <source>
        <dbReference type="EMBL" id="AKP50171.1"/>
    </source>
</evidence>
<dbReference type="EMBL" id="CP012040">
    <property type="protein sequence ID" value="AKP50171.1"/>
    <property type="molecule type" value="Genomic_DNA"/>
</dbReference>
<dbReference type="SUPFAM" id="SSF52172">
    <property type="entry name" value="CheY-like"/>
    <property type="match status" value="1"/>
</dbReference>
<dbReference type="PROSITE" id="PS50110">
    <property type="entry name" value="RESPONSE_REGULATORY"/>
    <property type="match status" value="1"/>
</dbReference>
<dbReference type="FunFam" id="3.40.50.2300:FF:000051">
    <property type="entry name" value="Two-component response regulator yehT"/>
    <property type="match status" value="1"/>
</dbReference>